<evidence type="ECO:0000313" key="5">
    <source>
        <dbReference type="Proteomes" id="UP001331561"/>
    </source>
</evidence>
<evidence type="ECO:0000259" key="3">
    <source>
        <dbReference type="Pfam" id="PF13116"/>
    </source>
</evidence>
<dbReference type="Proteomes" id="UP001331561">
    <property type="component" value="Unassembled WGS sequence"/>
</dbReference>
<accession>A0ABU6K2M6</accession>
<feature type="compositionally biased region" description="Basic and acidic residues" evidence="1">
    <location>
        <begin position="1"/>
        <end position="11"/>
    </location>
</feature>
<keyword evidence="2" id="KW-1133">Transmembrane helix</keyword>
<dbReference type="Pfam" id="PF13116">
    <property type="entry name" value="YhdP"/>
    <property type="match status" value="1"/>
</dbReference>
<dbReference type="EMBL" id="JAYXHS010000001">
    <property type="protein sequence ID" value="MEC5385936.1"/>
    <property type="molecule type" value="Genomic_DNA"/>
</dbReference>
<reference evidence="4 5" key="1">
    <citation type="submission" date="2024-01" db="EMBL/GenBank/DDBJ databases">
        <title>Uliginosibacterium soil sp. nov.</title>
        <authorList>
            <person name="Lv Y."/>
        </authorList>
    </citation>
    <scope>NUCLEOTIDE SEQUENCE [LARGE SCALE GENOMIC DNA]</scope>
    <source>
        <strain evidence="4 5">H3</strain>
    </source>
</reference>
<dbReference type="RefSeq" id="WP_327598880.1">
    <property type="nucleotide sequence ID" value="NZ_JAYXHS010000001.1"/>
</dbReference>
<feature type="transmembrane region" description="Helical" evidence="2">
    <location>
        <begin position="54"/>
        <end position="77"/>
    </location>
</feature>
<evidence type="ECO:0000313" key="4">
    <source>
        <dbReference type="EMBL" id="MEC5385936.1"/>
    </source>
</evidence>
<dbReference type="NCBIfam" id="TIGR02099">
    <property type="entry name" value="YhdP family protein"/>
    <property type="match status" value="1"/>
</dbReference>
<keyword evidence="5" id="KW-1185">Reference proteome</keyword>
<keyword evidence="2" id="KW-0472">Membrane</keyword>
<proteinExistence type="predicted"/>
<gene>
    <name evidence="4" type="ORF">VVD49_09385</name>
</gene>
<dbReference type="PANTHER" id="PTHR38690:SF1">
    <property type="entry name" value="PROTEASE"/>
    <property type="match status" value="1"/>
</dbReference>
<feature type="region of interest" description="Disordered" evidence="1">
    <location>
        <begin position="1059"/>
        <end position="1079"/>
    </location>
</feature>
<evidence type="ECO:0000256" key="1">
    <source>
        <dbReference type="SAM" id="MobiDB-lite"/>
    </source>
</evidence>
<organism evidence="4 5">
    <name type="scientific">Uliginosibacterium silvisoli</name>
    <dbReference type="NCBI Taxonomy" id="3114758"/>
    <lineage>
        <taxon>Bacteria</taxon>
        <taxon>Pseudomonadati</taxon>
        <taxon>Pseudomonadota</taxon>
        <taxon>Betaproteobacteria</taxon>
        <taxon>Rhodocyclales</taxon>
        <taxon>Zoogloeaceae</taxon>
        <taxon>Uliginosibacterium</taxon>
    </lineage>
</organism>
<evidence type="ECO:0000256" key="2">
    <source>
        <dbReference type="SAM" id="Phobius"/>
    </source>
</evidence>
<name>A0ABU6K2M6_9RHOO</name>
<protein>
    <submittedName>
        <fullName evidence="4">YhdP family protein</fullName>
    </submittedName>
</protein>
<sequence>MSREAPDHPTPAEHSAPPAGDTPDVSAVSPARRRHPLLTTCLHIGRFSLRLPHIAWAVVWRCVLVTWLVLAAAFLLVRYVAMPQVAEHRVEIASALSQALGLKVEIDALQAQWNGLRPELQMRGMRIFDKEQRVALALPRVDAVVAWSSLLRWQLELQRLRLDRPELALRREADGTVFVAGIAVRLDKKQDDSKLGELLLSQHEIHIDNARVLWEDQVRKAPPLVFDKLSLLLQNRGDTHRFSVAATPAGNLSGPIDLRGDLRGDWTQKAPQTLADWRGTIYLALERTDLAVWRQWVDYPITVPHGRGALRTWLNFEGARIGGLTADLALSDVQVRFAPDLPMLSLRTASGRVRLAARENDFSFAAERLALTTTDGLQIAPTKFSMRRVGPASGEALKDRTRRKPGGEISAEKLDMRVLAQLAAYLPFPQAARKTLADADPQGEVSLLQASWEDADAASSSTLPFAHFDIDASFDKLTLKPGDGHPGFARLSGRVTGSDRKGEFRFEVRNGALDLPGIMHESHIPLDALDANGNWGRDNAGALTVNVGKLRVVNRDMQSAEFSADWRAAPGPEGSIDMTGRVQGFKAPSAWRYIPSVVPIETSEWLKRGLTTGTGENVRVRLSGDLAKFPFRNDPKGIFRVEGGFAGINLDFADGWPVLNNLTGELLFDRTRMLIKSHSGNYRQAKLGEVQAQLADLTNVRQQPLVINGRAAGSGADLLHYLQASPVAEHLGSFIQGMRQEGEGSLDLKLSVPLMEAEHTRVQGSYRFENSKLSLIPELPPFTQVRGAVGFTENGIAPTQVIAEFLGGQVNASGRTAADGTILFDASGQIPVTGLHQLIDTPVWNRLAGITPVTARIAITKERADVTVDSSLLGVSSSLPAPFAKSADTRLPFVFNWSLSDEPGVANSSLQDWRISLDTRGSAQWQDRCGKDTCSFLRGAVALNDGISLPTRGLRVSGRFQTLDADQWLPVIQEAMEGQKSTAKRDATILSGGVLQANEVLVRGHRFTRVIARVVQQGERWVLRLEGPDIAGDINWTGQTASGQAARLGARLSVLKLHPLPAKPLPPGTPTVSSRDSDEKLPTLDITAEQFELRDMKLGKLSLHSEDQAGHWHLSELRIESPDAVITGEGDSRALAGGGKQTEVKLDVTSENVGGFLGRLGYADAVLRGKATLKGQLVWNAAVSSFDYSSLNGELRMNVTDGQFNKLEPGAARLLGILSLQSLPRRITLDFRDVFSEGFAFDSIRGDIHIEQGVMKTDDLQVRGPAARVYIKGSTDIARETHALRLTVQPTLSEGIALGVTMVNPVFGVATYLAQKVLQDPFEKIFSFEYAVTGSWNDPKIEKEGVTTTTVPSVPLSGKK</sequence>
<dbReference type="PANTHER" id="PTHR38690">
    <property type="entry name" value="PROTEASE-RELATED"/>
    <property type="match status" value="1"/>
</dbReference>
<comment type="caution">
    <text evidence="4">The sequence shown here is derived from an EMBL/GenBank/DDBJ whole genome shotgun (WGS) entry which is preliminary data.</text>
</comment>
<feature type="domain" description="YhdP central" evidence="3">
    <location>
        <begin position="63"/>
        <end position="1341"/>
    </location>
</feature>
<keyword evidence="2" id="KW-0812">Transmembrane</keyword>
<dbReference type="InterPro" id="IPR011836">
    <property type="entry name" value="YhdP"/>
</dbReference>
<feature type="region of interest" description="Disordered" evidence="1">
    <location>
        <begin position="1"/>
        <end position="29"/>
    </location>
</feature>
<dbReference type="InterPro" id="IPR025263">
    <property type="entry name" value="YhdP_central"/>
</dbReference>